<organism evidence="1 2">
    <name type="scientific">Plebeiibacterium sediminum</name>
    <dbReference type="NCBI Taxonomy" id="2992112"/>
    <lineage>
        <taxon>Bacteria</taxon>
        <taxon>Pseudomonadati</taxon>
        <taxon>Bacteroidota</taxon>
        <taxon>Bacteroidia</taxon>
        <taxon>Marinilabiliales</taxon>
        <taxon>Marinilabiliaceae</taxon>
        <taxon>Plebeiibacterium</taxon>
    </lineage>
</organism>
<dbReference type="RefSeq" id="WP_301192919.1">
    <property type="nucleotide sequence ID" value="NZ_JAPDPJ010000102.1"/>
</dbReference>
<comment type="caution">
    <text evidence="1">The sequence shown here is derived from an EMBL/GenBank/DDBJ whole genome shotgun (WGS) entry which is preliminary data.</text>
</comment>
<proteinExistence type="predicted"/>
<keyword evidence="2" id="KW-1185">Reference proteome</keyword>
<evidence type="ECO:0000313" key="2">
    <source>
        <dbReference type="Proteomes" id="UP001209229"/>
    </source>
</evidence>
<dbReference type="EMBL" id="JAPDPJ010000102">
    <property type="protein sequence ID" value="MCW3789364.1"/>
    <property type="molecule type" value="Genomic_DNA"/>
</dbReference>
<name>A0AAE3M8Z9_9BACT</name>
<accession>A0AAE3M8Z9</accession>
<protein>
    <submittedName>
        <fullName evidence="1">Uncharacterized protein</fullName>
    </submittedName>
</protein>
<evidence type="ECO:0000313" key="1">
    <source>
        <dbReference type="EMBL" id="MCW3789364.1"/>
    </source>
</evidence>
<gene>
    <name evidence="1" type="ORF">OM075_23075</name>
</gene>
<dbReference type="Proteomes" id="UP001209229">
    <property type="component" value="Unassembled WGS sequence"/>
</dbReference>
<dbReference type="AlphaFoldDB" id="A0AAE3M8Z9"/>
<sequence>MSGRKEYFESYDGRKCDYWRRFTNNSIIVSIDIEKFQTKRSKSKKENLKFQNHILEILIKESKRCFRGKVAVEFLFKINQMNPPAIQSLLKHYIDLIQSPEEEIKTNRKYLLIKDDSQIKALSAHYHEIKISERQNLTMTIIPFRDFVLNLEFARDIECGKFKELTKSSYREGFNINEKKYNDWEYEDNSLFKGLVIDLNGRKLDFYEFCKDVRQEEFKKDLLHETSKISAGDILWLITPDQLFKSDKLSFSTNIIGRVGVLDGFFNMNFGSVPVSDGERKIFKDKIESEIIKWWADNGKRLLPKNPAISLSLFYEKPCAKTHDLDNLLRYVLPIFDRLINNERYFKTLPYVEIYEIQTISSNIDTGNLYLRINDYSSDNIFRRIQSLIRE</sequence>
<reference evidence="1" key="1">
    <citation type="submission" date="2022-10" db="EMBL/GenBank/DDBJ databases">
        <authorList>
            <person name="Yu W.X."/>
        </authorList>
    </citation>
    <scope>NUCLEOTIDE SEQUENCE</scope>
    <source>
        <strain evidence="1">AAT</strain>
    </source>
</reference>